<evidence type="ECO:0000313" key="2">
    <source>
        <dbReference type="EMBL" id="GAL30475.1"/>
    </source>
</evidence>
<dbReference type="Proteomes" id="UP000029223">
    <property type="component" value="Unassembled WGS sequence"/>
</dbReference>
<dbReference type="EMBL" id="BBMS01000097">
    <property type="protein sequence ID" value="GAL30475.1"/>
    <property type="molecule type" value="Genomic_DNA"/>
</dbReference>
<name>A0ABQ0JNZ4_9VIBR</name>
<comment type="caution">
    <text evidence="2">The sequence shown here is derived from an EMBL/GenBank/DDBJ whole genome shotgun (WGS) entry which is preliminary data.</text>
</comment>
<protein>
    <submittedName>
        <fullName evidence="2">Uncharacterized protein</fullName>
    </submittedName>
</protein>
<accession>A0ABQ0JNZ4</accession>
<reference evidence="3" key="1">
    <citation type="submission" date="2014-09" db="EMBL/GenBank/DDBJ databases">
        <title>Vibrio variabilis JCM 19239. (C206) whole genome shotgun sequence.</title>
        <authorList>
            <person name="Sawabe T."/>
            <person name="Meirelles P."/>
            <person name="Nakanishi M."/>
            <person name="Sayaka M."/>
            <person name="Hattori M."/>
            <person name="Ohkuma M."/>
        </authorList>
    </citation>
    <scope>NUCLEOTIDE SEQUENCE [LARGE SCALE GENOMIC DNA]</scope>
    <source>
        <strain evidence="3">JCM 19239</strain>
    </source>
</reference>
<evidence type="ECO:0000313" key="3">
    <source>
        <dbReference type="Proteomes" id="UP000029223"/>
    </source>
</evidence>
<feature type="compositionally biased region" description="Polar residues" evidence="1">
    <location>
        <begin position="28"/>
        <end position="39"/>
    </location>
</feature>
<organism evidence="2 3">
    <name type="scientific">Vibrio variabilis</name>
    <dbReference type="NCBI Taxonomy" id="990271"/>
    <lineage>
        <taxon>Bacteria</taxon>
        <taxon>Pseudomonadati</taxon>
        <taxon>Pseudomonadota</taxon>
        <taxon>Gammaproteobacteria</taxon>
        <taxon>Vibrionales</taxon>
        <taxon>Vibrionaceae</taxon>
        <taxon>Vibrio</taxon>
    </lineage>
</organism>
<feature type="region of interest" description="Disordered" evidence="1">
    <location>
        <begin position="1"/>
        <end position="39"/>
    </location>
</feature>
<keyword evidence="3" id="KW-1185">Reference proteome</keyword>
<gene>
    <name evidence="2" type="ORF">JCM19239_4145</name>
</gene>
<evidence type="ECO:0000256" key="1">
    <source>
        <dbReference type="SAM" id="MobiDB-lite"/>
    </source>
</evidence>
<sequence>MNVLGLAEQVTMNQPLSQGEGGKGGRLSHQSSNTTLSRQ</sequence>
<proteinExistence type="predicted"/>